<dbReference type="GO" id="GO:0008270">
    <property type="term" value="F:zinc ion binding"/>
    <property type="evidence" value="ECO:0007669"/>
    <property type="project" value="InterPro"/>
</dbReference>
<feature type="domain" description="HIRAN" evidence="3">
    <location>
        <begin position="83"/>
        <end position="180"/>
    </location>
</feature>
<evidence type="ECO:0000256" key="2">
    <source>
        <dbReference type="ARBA" id="ARBA00022801"/>
    </source>
</evidence>
<accession>A0A412YJX1</accession>
<name>A0A412YJX1_BACFG</name>
<evidence type="ECO:0000313" key="5">
    <source>
        <dbReference type="Proteomes" id="UP000286270"/>
    </source>
</evidence>
<dbReference type="AlphaFoldDB" id="A0A412YJX1"/>
<evidence type="ECO:0000313" key="4">
    <source>
        <dbReference type="EMBL" id="RGV57675.1"/>
    </source>
</evidence>
<dbReference type="InterPro" id="IPR014905">
    <property type="entry name" value="HIRAN"/>
</dbReference>
<comment type="caution">
    <text evidence="4">The sequence shown here is derived from an EMBL/GenBank/DDBJ whole genome shotgun (WGS) entry which is preliminary data.</text>
</comment>
<dbReference type="Gene3D" id="3.30.70.2330">
    <property type="match status" value="1"/>
</dbReference>
<dbReference type="Proteomes" id="UP000286270">
    <property type="component" value="Unassembled WGS sequence"/>
</dbReference>
<dbReference type="RefSeq" id="WP_122141907.1">
    <property type="nucleotide sequence ID" value="NZ_JAFKPQ010000002.1"/>
</dbReference>
<proteinExistence type="predicted"/>
<sequence>MGIIITIIIAIVLFYLIKVAIKANKSNVTVDPVSPHQKEIKENEVPIYKKVSPEEMQSARERRIQNQPIKTEIIDQTPSNAEGYFYYEMVGMYYNNVSPDDFGIYRGYAVAETNNPYDKYAVGIYRKGDNKLVGHTPRDFRGESNKILHERITEKGGTVEAVFKIQGGDSRTYGSVYIKLAEAHIEDKTECYKSPNLKRYSLQIDKEYVCKPGRFYGRAILGEQKDDSFPIFIIDEQQEKIGTISDSYHLFNTIAKYDNGNVPVWGYICVQYDTMGKEVYTAFVFIPAKCSDKKINEAISEFKAQKIKFKHN</sequence>
<evidence type="ECO:0000256" key="1">
    <source>
        <dbReference type="ARBA" id="ARBA00022723"/>
    </source>
</evidence>
<keyword evidence="1" id="KW-0479">Metal-binding</keyword>
<reference evidence="4 5" key="1">
    <citation type="submission" date="2018-08" db="EMBL/GenBank/DDBJ databases">
        <title>A genome reference for cultivated species of the human gut microbiota.</title>
        <authorList>
            <person name="Zou Y."/>
            <person name="Xue W."/>
            <person name="Luo G."/>
        </authorList>
    </citation>
    <scope>NUCLEOTIDE SEQUENCE [LARGE SCALE GENOMIC DNA]</scope>
    <source>
        <strain evidence="4 5">AF14-26</strain>
    </source>
</reference>
<evidence type="ECO:0000259" key="3">
    <source>
        <dbReference type="Pfam" id="PF08797"/>
    </source>
</evidence>
<protein>
    <recommendedName>
        <fullName evidence="3">HIRAN domain-containing protein</fullName>
    </recommendedName>
</protein>
<dbReference type="GO" id="GO:0016818">
    <property type="term" value="F:hydrolase activity, acting on acid anhydrides, in phosphorus-containing anhydrides"/>
    <property type="evidence" value="ECO:0007669"/>
    <property type="project" value="InterPro"/>
</dbReference>
<dbReference type="EMBL" id="QRZH01000003">
    <property type="protein sequence ID" value="RGV57675.1"/>
    <property type="molecule type" value="Genomic_DNA"/>
</dbReference>
<dbReference type="GO" id="GO:0003676">
    <property type="term" value="F:nucleic acid binding"/>
    <property type="evidence" value="ECO:0007669"/>
    <property type="project" value="InterPro"/>
</dbReference>
<keyword evidence="2" id="KW-0378">Hydrolase</keyword>
<dbReference type="Pfam" id="PF08797">
    <property type="entry name" value="HIRAN"/>
    <property type="match status" value="1"/>
</dbReference>
<gene>
    <name evidence="4" type="ORF">DWW08_04655</name>
</gene>
<organism evidence="4 5">
    <name type="scientific">Bacteroides fragilis</name>
    <dbReference type="NCBI Taxonomy" id="817"/>
    <lineage>
        <taxon>Bacteria</taxon>
        <taxon>Pseudomonadati</taxon>
        <taxon>Bacteroidota</taxon>
        <taxon>Bacteroidia</taxon>
        <taxon>Bacteroidales</taxon>
        <taxon>Bacteroidaceae</taxon>
        <taxon>Bacteroides</taxon>
    </lineage>
</organism>